<name>A0A9P6R125_9FUNG</name>
<keyword evidence="2" id="KW-0812">Transmembrane</keyword>
<feature type="region of interest" description="Disordered" evidence="1">
    <location>
        <begin position="1"/>
        <end position="44"/>
    </location>
</feature>
<feature type="compositionally biased region" description="Basic and acidic residues" evidence="1">
    <location>
        <begin position="1"/>
        <end position="17"/>
    </location>
</feature>
<accession>A0A9P6R125</accession>
<keyword evidence="2" id="KW-1133">Transmembrane helix</keyword>
<gene>
    <name evidence="3" type="ORF">BGZ99_000581</name>
</gene>
<organism evidence="3 4">
    <name type="scientific">Dissophora globulifera</name>
    <dbReference type="NCBI Taxonomy" id="979702"/>
    <lineage>
        <taxon>Eukaryota</taxon>
        <taxon>Fungi</taxon>
        <taxon>Fungi incertae sedis</taxon>
        <taxon>Mucoromycota</taxon>
        <taxon>Mortierellomycotina</taxon>
        <taxon>Mortierellomycetes</taxon>
        <taxon>Mortierellales</taxon>
        <taxon>Mortierellaceae</taxon>
        <taxon>Dissophora</taxon>
    </lineage>
</organism>
<keyword evidence="2" id="KW-0472">Membrane</keyword>
<comment type="caution">
    <text evidence="3">The sequence shown here is derived from an EMBL/GenBank/DDBJ whole genome shotgun (WGS) entry which is preliminary data.</text>
</comment>
<dbReference type="EMBL" id="JAAAIP010001110">
    <property type="protein sequence ID" value="KAG0310245.1"/>
    <property type="molecule type" value="Genomic_DNA"/>
</dbReference>
<dbReference type="OrthoDB" id="2434295at2759"/>
<proteinExistence type="predicted"/>
<reference evidence="3" key="1">
    <citation type="journal article" date="2020" name="Fungal Divers.">
        <title>Resolving the Mortierellaceae phylogeny through synthesis of multi-gene phylogenetics and phylogenomics.</title>
        <authorList>
            <person name="Vandepol N."/>
            <person name="Liber J."/>
            <person name="Desiro A."/>
            <person name="Na H."/>
            <person name="Kennedy M."/>
            <person name="Barry K."/>
            <person name="Grigoriev I.V."/>
            <person name="Miller A.N."/>
            <person name="O'Donnell K."/>
            <person name="Stajich J.E."/>
            <person name="Bonito G."/>
        </authorList>
    </citation>
    <scope>NUCLEOTIDE SEQUENCE</scope>
    <source>
        <strain evidence="3">REB-010B</strain>
    </source>
</reference>
<sequence length="348" mass="40505">MADSEPTRRQPRVHTDQEATSISMTDVYPDTHNPGAPDEGHEYPNAFQQQHQNYRQQFQQRQHYNVQIPTIDQWPDLLLRGVSATSMYSRKLVQSLKGLSPSTSVAHQASLSAEFGQRRKHPSPKRGFCCGGRSFDRLGRLFLLLCATFLILTFIFTPRQVRSFQKRDVWIRYFTHDEAIKVVLPFGQSVHVMDVKKFALQEFQHGSNMESTIVGNVKLVTPYYGRLKPDEIWDNQEWKFRSSSESPILAIETRFQLFDFLNQTLGCFSHQRAYGDRFYNIRFVPKFDDYGHLAHILKQIQHMIEVGADEWAEVDQLTDQDITYLRQGFDGTVSKRRYVDRTLPYSLA</sequence>
<feature type="transmembrane region" description="Helical" evidence="2">
    <location>
        <begin position="138"/>
        <end position="157"/>
    </location>
</feature>
<evidence type="ECO:0000256" key="2">
    <source>
        <dbReference type="SAM" id="Phobius"/>
    </source>
</evidence>
<evidence type="ECO:0000256" key="1">
    <source>
        <dbReference type="SAM" id="MobiDB-lite"/>
    </source>
</evidence>
<protein>
    <submittedName>
        <fullName evidence="3">Uncharacterized protein</fullName>
    </submittedName>
</protein>
<dbReference type="Proteomes" id="UP000738325">
    <property type="component" value="Unassembled WGS sequence"/>
</dbReference>
<evidence type="ECO:0000313" key="3">
    <source>
        <dbReference type="EMBL" id="KAG0310245.1"/>
    </source>
</evidence>
<evidence type="ECO:0000313" key="4">
    <source>
        <dbReference type="Proteomes" id="UP000738325"/>
    </source>
</evidence>
<keyword evidence="4" id="KW-1185">Reference proteome</keyword>
<dbReference type="AlphaFoldDB" id="A0A9P6R125"/>